<dbReference type="CDD" id="cd05121">
    <property type="entry name" value="ABC1_ADCK3-like"/>
    <property type="match status" value="1"/>
</dbReference>
<dbReference type="STRING" id="223184.AS25_04055"/>
<dbReference type="Gene3D" id="1.10.510.10">
    <property type="entry name" value="Transferase(Phosphotransferase) domain 1"/>
    <property type="match status" value="1"/>
</dbReference>
<feature type="domain" description="ABC1 atypical kinase-like" evidence="2">
    <location>
        <begin position="88"/>
        <end position="329"/>
    </location>
</feature>
<reference evidence="3 4" key="1">
    <citation type="submission" date="2014-09" db="EMBL/GenBank/DDBJ databases">
        <title>High-quality draft genome sequence of Kocuria marina SO9-6, an actinobacterium isolated from a copper mine.</title>
        <authorList>
            <person name="Castro D.B."/>
            <person name="Pereira L.B."/>
            <person name="Silva M.V."/>
            <person name="Silva B.P."/>
            <person name="Zanardi B.R."/>
            <person name="Carlos C."/>
            <person name="Belgini D.R."/>
            <person name="Limache E.G."/>
            <person name="Lacerda G.V."/>
            <person name="Nery M.B."/>
            <person name="Gomes M.B."/>
            <person name="Souza S."/>
            <person name="Silva T.M."/>
            <person name="Rodrigues V.D."/>
            <person name="Paulino L.C."/>
            <person name="Vicentini R."/>
            <person name="Ferraz L.F."/>
            <person name="Ottoboni L.M."/>
        </authorList>
    </citation>
    <scope>NUCLEOTIDE SEQUENCE [LARGE SCALE GENOMIC DNA]</scope>
    <source>
        <strain evidence="3 4">SO9-6</strain>
    </source>
</reference>
<dbReference type="SUPFAM" id="SSF56112">
    <property type="entry name" value="Protein kinase-like (PK-like)"/>
    <property type="match status" value="1"/>
</dbReference>
<protein>
    <submittedName>
        <fullName evidence="3">ABC transporter</fullName>
    </submittedName>
</protein>
<comment type="similarity">
    <text evidence="1">Belongs to the protein kinase superfamily. ADCK protein kinase family.</text>
</comment>
<dbReference type="PANTHER" id="PTHR10566:SF113">
    <property type="entry name" value="PROTEIN ACTIVITY OF BC1 COMPLEX KINASE 7, CHLOROPLASTIC"/>
    <property type="match status" value="1"/>
</dbReference>
<dbReference type="eggNOG" id="COG0661">
    <property type="taxonomic scope" value="Bacteria"/>
</dbReference>
<dbReference type="RefSeq" id="WP_035961984.1">
    <property type="nucleotide sequence ID" value="NZ_JROM01000016.1"/>
</dbReference>
<dbReference type="InterPro" id="IPR004147">
    <property type="entry name" value="ABC1_dom"/>
</dbReference>
<evidence type="ECO:0000256" key="1">
    <source>
        <dbReference type="ARBA" id="ARBA00009670"/>
    </source>
</evidence>
<gene>
    <name evidence="3" type="ORF">AS25_04055</name>
</gene>
<accession>A0A0B0DFR5</accession>
<comment type="caution">
    <text evidence="3">The sequence shown here is derived from an EMBL/GenBank/DDBJ whole genome shotgun (WGS) entry which is preliminary data.</text>
</comment>
<dbReference type="InterPro" id="IPR011009">
    <property type="entry name" value="Kinase-like_dom_sf"/>
</dbReference>
<proteinExistence type="inferred from homology"/>
<dbReference type="Proteomes" id="UP000030664">
    <property type="component" value="Unassembled WGS sequence"/>
</dbReference>
<dbReference type="Pfam" id="PF03109">
    <property type="entry name" value="ABC1"/>
    <property type="match status" value="1"/>
</dbReference>
<sequence>MISRRERFLQIIEVLTKHGFGFALGGLKPQWRAPLARVKLIDPQTIHSQPEHLRMALEELGPTFIKLGQVVSTRPDVLPPGYADELLKLQDDTPPIPVEQIRAMIEAEPDSQAEEILTHMDPEPVATGSIGQAHAAVFQGHEVIVKVRRPGVTDEVNRDLEILQDMSSWVARYWTAAQDYDLEGLVEEFSASLRDELDFIQEARNSQRMAENFIGHPRIHIPEIYWEATTSRVLTMERMFGVKINDYDALEAEGVNRHLLAKEATDAICKMVFEDGFFHADPHPGNLFVEPDGRIAIIDFGMVGNLSEEFRDHLITLLLGVVQNNPRRAATGLLGLTDSGQHDVSKRDLERDVSVMMRRYANKPLEEVRVGELMADLISVLRHHKLQLPRESALLLRMLVTAESMGTGLDPGFDLVSAVQPYAERFIINRLSPDMLFNRLRSTIEEAVQMGVDVPEYVRRFLVVLERGGFDVHLRTDELDPLVKSGAKIGHQVVAGGVIAATINGTAHIIASDPERWKKYHTPLIVGGMSTVAALSGYLAVSSNVERVRHVVRVLQGNKSKRTVR</sequence>
<dbReference type="AlphaFoldDB" id="A0A0B0DFR5"/>
<organism evidence="3 4">
    <name type="scientific">Kocuria marina</name>
    <dbReference type="NCBI Taxonomy" id="223184"/>
    <lineage>
        <taxon>Bacteria</taxon>
        <taxon>Bacillati</taxon>
        <taxon>Actinomycetota</taxon>
        <taxon>Actinomycetes</taxon>
        <taxon>Micrococcales</taxon>
        <taxon>Micrococcaceae</taxon>
        <taxon>Kocuria</taxon>
    </lineage>
</organism>
<evidence type="ECO:0000313" key="3">
    <source>
        <dbReference type="EMBL" id="KHE74972.1"/>
    </source>
</evidence>
<name>A0A0B0DFR5_9MICC</name>
<dbReference type="InterPro" id="IPR050154">
    <property type="entry name" value="UbiB_kinase"/>
</dbReference>
<evidence type="ECO:0000259" key="2">
    <source>
        <dbReference type="Pfam" id="PF03109"/>
    </source>
</evidence>
<evidence type="ECO:0000313" key="4">
    <source>
        <dbReference type="Proteomes" id="UP000030664"/>
    </source>
</evidence>
<dbReference type="PANTHER" id="PTHR10566">
    <property type="entry name" value="CHAPERONE-ACTIVITY OF BC1 COMPLEX CABC1 -RELATED"/>
    <property type="match status" value="1"/>
</dbReference>
<dbReference type="EMBL" id="JROM01000016">
    <property type="protein sequence ID" value="KHE74972.1"/>
    <property type="molecule type" value="Genomic_DNA"/>
</dbReference>